<keyword evidence="2" id="KW-1133">Transmembrane helix</keyword>
<dbReference type="VEuPathDB" id="FungiDB:PV07_02498"/>
<sequence>MPFAAARLLPTRLYLTLMASFRAIGWLLTATWTYAVSLIWQIGDTIFKFMLNSIPGFTETNGADHELPVLEGECPPPASSGSSLTVNLSEGGPPYTPLPEPPPLPIVPDEQDFLGMGNW</sequence>
<protein>
    <submittedName>
        <fullName evidence="3">Uncharacterized protein</fullName>
    </submittedName>
</protein>
<feature type="compositionally biased region" description="Polar residues" evidence="1">
    <location>
        <begin position="79"/>
        <end position="88"/>
    </location>
</feature>
<keyword evidence="4" id="KW-1185">Reference proteome</keyword>
<evidence type="ECO:0000313" key="3">
    <source>
        <dbReference type="EMBL" id="KIW30797.1"/>
    </source>
</evidence>
<feature type="region of interest" description="Disordered" evidence="1">
    <location>
        <begin position="76"/>
        <end position="107"/>
    </location>
</feature>
<feature type="compositionally biased region" description="Pro residues" evidence="1">
    <location>
        <begin position="94"/>
        <end position="106"/>
    </location>
</feature>
<evidence type="ECO:0000256" key="2">
    <source>
        <dbReference type="SAM" id="Phobius"/>
    </source>
</evidence>
<evidence type="ECO:0000313" key="4">
    <source>
        <dbReference type="Proteomes" id="UP000054466"/>
    </source>
</evidence>
<keyword evidence="2" id="KW-0472">Membrane</keyword>
<dbReference type="GeneID" id="27341692"/>
<reference evidence="3 4" key="1">
    <citation type="submission" date="2015-01" db="EMBL/GenBank/DDBJ databases">
        <title>The Genome Sequence of Cladophialophora immunda CBS83496.</title>
        <authorList>
            <consortium name="The Broad Institute Genomics Platform"/>
            <person name="Cuomo C."/>
            <person name="de Hoog S."/>
            <person name="Gorbushina A."/>
            <person name="Stielow B."/>
            <person name="Teixiera M."/>
            <person name="Abouelleil A."/>
            <person name="Chapman S.B."/>
            <person name="Priest M."/>
            <person name="Young S.K."/>
            <person name="Wortman J."/>
            <person name="Nusbaum C."/>
            <person name="Birren B."/>
        </authorList>
    </citation>
    <scope>NUCLEOTIDE SEQUENCE [LARGE SCALE GENOMIC DNA]</scope>
    <source>
        <strain evidence="3 4">CBS 83496</strain>
    </source>
</reference>
<dbReference type="EMBL" id="KN847041">
    <property type="protein sequence ID" value="KIW30797.1"/>
    <property type="molecule type" value="Genomic_DNA"/>
</dbReference>
<name>A0A0D2AZS4_9EURO</name>
<dbReference type="OrthoDB" id="10352402at2759"/>
<dbReference type="Proteomes" id="UP000054466">
    <property type="component" value="Unassembled WGS sequence"/>
</dbReference>
<evidence type="ECO:0000256" key="1">
    <source>
        <dbReference type="SAM" id="MobiDB-lite"/>
    </source>
</evidence>
<dbReference type="HOGENOM" id="CLU_2210090_0_0_1"/>
<organism evidence="3 4">
    <name type="scientific">Cladophialophora immunda</name>
    <dbReference type="NCBI Taxonomy" id="569365"/>
    <lineage>
        <taxon>Eukaryota</taxon>
        <taxon>Fungi</taxon>
        <taxon>Dikarya</taxon>
        <taxon>Ascomycota</taxon>
        <taxon>Pezizomycotina</taxon>
        <taxon>Eurotiomycetes</taxon>
        <taxon>Chaetothyriomycetidae</taxon>
        <taxon>Chaetothyriales</taxon>
        <taxon>Herpotrichiellaceae</taxon>
        <taxon>Cladophialophora</taxon>
    </lineage>
</organism>
<gene>
    <name evidence="3" type="ORF">PV07_02498</name>
</gene>
<proteinExistence type="predicted"/>
<dbReference type="AlphaFoldDB" id="A0A0D2AZS4"/>
<dbReference type="RefSeq" id="XP_016251013.1">
    <property type="nucleotide sequence ID" value="XM_016389111.1"/>
</dbReference>
<keyword evidence="2" id="KW-0812">Transmembrane</keyword>
<feature type="transmembrane region" description="Helical" evidence="2">
    <location>
        <begin position="20"/>
        <end position="40"/>
    </location>
</feature>
<accession>A0A0D2AZS4</accession>